<dbReference type="AlphaFoldDB" id="A0A2Z2P528"/>
<sequence>MLQAQPWQLTRRSADVVASMLVNSSAFPSRCAISALVWAVAAQEQGRVQLMTRIVGITEFRFKQAATVIGIFDYGLPLLDD</sequence>
<keyword evidence="2" id="KW-1185">Reference proteome</keyword>
<evidence type="ECO:0000313" key="1">
    <source>
        <dbReference type="EMBL" id="ASJ75787.1"/>
    </source>
</evidence>
<name>A0A2Z2P528_9GAMM</name>
<gene>
    <name evidence="1" type="ORF">IMCC3135_28675</name>
</gene>
<dbReference type="Proteomes" id="UP000250079">
    <property type="component" value="Chromosome"/>
</dbReference>
<proteinExistence type="predicted"/>
<evidence type="ECO:0000313" key="2">
    <source>
        <dbReference type="Proteomes" id="UP000250079"/>
    </source>
</evidence>
<accession>A0A2Z2P528</accession>
<dbReference type="EMBL" id="CP018632">
    <property type="protein sequence ID" value="ASJ75787.1"/>
    <property type="molecule type" value="Genomic_DNA"/>
</dbReference>
<reference evidence="1 2" key="1">
    <citation type="submission" date="2016-12" db="EMBL/GenBank/DDBJ databases">
        <authorList>
            <person name="Song W.-J."/>
            <person name="Kurnit D.M."/>
        </authorList>
    </citation>
    <scope>NUCLEOTIDE SEQUENCE [LARGE SCALE GENOMIC DNA]</scope>
    <source>
        <strain evidence="1 2">IMCC3135</strain>
    </source>
</reference>
<dbReference type="KEGG" id="gai:IMCC3135_28675"/>
<protein>
    <submittedName>
        <fullName evidence="1">Uncharacterized protein</fullName>
    </submittedName>
</protein>
<organism evidence="1 2">
    <name type="scientific">Granulosicoccus antarcticus IMCC3135</name>
    <dbReference type="NCBI Taxonomy" id="1192854"/>
    <lineage>
        <taxon>Bacteria</taxon>
        <taxon>Pseudomonadati</taxon>
        <taxon>Pseudomonadota</taxon>
        <taxon>Gammaproteobacteria</taxon>
        <taxon>Chromatiales</taxon>
        <taxon>Granulosicoccaceae</taxon>
        <taxon>Granulosicoccus</taxon>
    </lineage>
</organism>